<keyword evidence="2 6" id="KW-0812">Transmembrane</keyword>
<comment type="subcellular location">
    <subcellularLocation>
        <location evidence="1">Membrane</location>
        <topology evidence="1">Multi-pass membrane protein</topology>
    </subcellularLocation>
</comment>
<dbReference type="InterPro" id="IPR013861">
    <property type="entry name" value="TMEM115/Pdh1/Rbl19"/>
</dbReference>
<organism evidence="7 8">
    <name type="scientific">Rhizophlyctis rosea</name>
    <dbReference type="NCBI Taxonomy" id="64517"/>
    <lineage>
        <taxon>Eukaryota</taxon>
        <taxon>Fungi</taxon>
        <taxon>Fungi incertae sedis</taxon>
        <taxon>Chytridiomycota</taxon>
        <taxon>Chytridiomycota incertae sedis</taxon>
        <taxon>Chytridiomycetes</taxon>
        <taxon>Rhizophlyctidales</taxon>
        <taxon>Rhizophlyctidaceae</taxon>
        <taxon>Rhizophlyctis</taxon>
    </lineage>
</organism>
<keyword evidence="4 6" id="KW-0472">Membrane</keyword>
<dbReference type="GO" id="GO:0006890">
    <property type="term" value="P:retrograde vesicle-mediated transport, Golgi to endoplasmic reticulum"/>
    <property type="evidence" value="ECO:0007669"/>
    <property type="project" value="InterPro"/>
</dbReference>
<keyword evidence="3 6" id="KW-1133">Transmembrane helix</keyword>
<feature type="region of interest" description="Disordered" evidence="5">
    <location>
        <begin position="304"/>
        <end position="323"/>
    </location>
</feature>
<sequence length="323" mass="35449">MNSSLRERATLALFSTPPTTRALVLLVFVLSILRLVVGRFGYGEYLTVTPYNSIPCIWTFVTAGWIETGFYSFLVNIVVLTFAGRYFEQAWGQREYTKFILIVPTISYFLTFFMQFIEYAINMNTTYLVDQANGLGALLTGFLIAFKQIIPEHSLKVASGAISVRVKHLPSLLLITTTFLFIIRVIHTQFFIILAGAATSWVYLRFYRVQEGIRGDRSEAFAFLSFWPEGLHPILKPISNSLYAIFVKLRIVPNSGDGALPTHSRSGAGGGGAGQGAGAAGLTTEISDAERRRALALKALNQHLSQASATPATSSATATPNQS</sequence>
<evidence type="ECO:0008006" key="9">
    <source>
        <dbReference type="Google" id="ProtNLM"/>
    </source>
</evidence>
<keyword evidence="8" id="KW-1185">Reference proteome</keyword>
<protein>
    <recommendedName>
        <fullName evidence="9">EOG090X06Q3</fullName>
    </recommendedName>
</protein>
<evidence type="ECO:0000256" key="6">
    <source>
        <dbReference type="SAM" id="Phobius"/>
    </source>
</evidence>
<evidence type="ECO:0000256" key="5">
    <source>
        <dbReference type="SAM" id="MobiDB-lite"/>
    </source>
</evidence>
<dbReference type="SUPFAM" id="SSF144091">
    <property type="entry name" value="Rhomboid-like"/>
    <property type="match status" value="1"/>
</dbReference>
<name>A0AAD5X254_9FUNG</name>
<evidence type="ECO:0000313" key="7">
    <source>
        <dbReference type="EMBL" id="KAJ3045788.1"/>
    </source>
</evidence>
<feature type="transmembrane region" description="Helical" evidence="6">
    <location>
        <begin position="21"/>
        <end position="42"/>
    </location>
</feature>
<dbReference type="InterPro" id="IPR035952">
    <property type="entry name" value="Rhomboid-like_sf"/>
</dbReference>
<dbReference type="FunFam" id="1.20.1540.10:FF:000004">
    <property type="entry name" value="Transmembrane protein 115"/>
    <property type="match status" value="1"/>
</dbReference>
<dbReference type="GO" id="GO:0005794">
    <property type="term" value="C:Golgi apparatus"/>
    <property type="evidence" value="ECO:0007669"/>
    <property type="project" value="TreeGrafter"/>
</dbReference>
<dbReference type="Proteomes" id="UP001212841">
    <property type="component" value="Unassembled WGS sequence"/>
</dbReference>
<dbReference type="PANTHER" id="PTHR13377:SF3">
    <property type="entry name" value="TRANSMEMBRANE PROTEIN 115"/>
    <property type="match status" value="1"/>
</dbReference>
<dbReference type="PANTHER" id="PTHR13377">
    <property type="entry name" value="PLACENTAL PROTEIN 6"/>
    <property type="match status" value="1"/>
</dbReference>
<proteinExistence type="predicted"/>
<feature type="transmembrane region" description="Helical" evidence="6">
    <location>
        <begin position="99"/>
        <end position="121"/>
    </location>
</feature>
<dbReference type="GO" id="GO:0016020">
    <property type="term" value="C:membrane"/>
    <property type="evidence" value="ECO:0007669"/>
    <property type="project" value="UniProtKB-SubCell"/>
</dbReference>
<dbReference type="Pfam" id="PF08551">
    <property type="entry name" value="DUF1751"/>
    <property type="match status" value="1"/>
</dbReference>
<reference evidence="7" key="1">
    <citation type="submission" date="2020-05" db="EMBL/GenBank/DDBJ databases">
        <title>Phylogenomic resolution of chytrid fungi.</title>
        <authorList>
            <person name="Stajich J.E."/>
            <person name="Amses K."/>
            <person name="Simmons R."/>
            <person name="Seto K."/>
            <person name="Myers J."/>
            <person name="Bonds A."/>
            <person name="Quandt C.A."/>
            <person name="Barry K."/>
            <person name="Liu P."/>
            <person name="Grigoriev I."/>
            <person name="Longcore J.E."/>
            <person name="James T.Y."/>
        </authorList>
    </citation>
    <scope>NUCLEOTIDE SEQUENCE</scope>
    <source>
        <strain evidence="7">JEL0318</strain>
    </source>
</reference>
<feature type="transmembrane region" description="Helical" evidence="6">
    <location>
        <begin position="68"/>
        <end position="87"/>
    </location>
</feature>
<dbReference type="AlphaFoldDB" id="A0AAD5X254"/>
<accession>A0AAD5X254</accession>
<dbReference type="Gene3D" id="1.20.1540.10">
    <property type="entry name" value="Rhomboid-like"/>
    <property type="match status" value="1"/>
</dbReference>
<feature type="region of interest" description="Disordered" evidence="5">
    <location>
        <begin position="260"/>
        <end position="281"/>
    </location>
</feature>
<evidence type="ECO:0000313" key="8">
    <source>
        <dbReference type="Proteomes" id="UP001212841"/>
    </source>
</evidence>
<comment type="caution">
    <text evidence="7">The sequence shown here is derived from an EMBL/GenBank/DDBJ whole genome shotgun (WGS) entry which is preliminary data.</text>
</comment>
<dbReference type="SMART" id="SM01160">
    <property type="entry name" value="DUF1751"/>
    <property type="match status" value="1"/>
</dbReference>
<gene>
    <name evidence="7" type="ORF">HK097_001133</name>
</gene>
<evidence type="ECO:0000256" key="4">
    <source>
        <dbReference type="ARBA" id="ARBA00023136"/>
    </source>
</evidence>
<evidence type="ECO:0000256" key="2">
    <source>
        <dbReference type="ARBA" id="ARBA00022692"/>
    </source>
</evidence>
<evidence type="ECO:0000256" key="1">
    <source>
        <dbReference type="ARBA" id="ARBA00004141"/>
    </source>
</evidence>
<feature type="transmembrane region" description="Helical" evidence="6">
    <location>
        <begin position="189"/>
        <end position="207"/>
    </location>
</feature>
<evidence type="ECO:0000256" key="3">
    <source>
        <dbReference type="ARBA" id="ARBA00022989"/>
    </source>
</evidence>
<feature type="compositionally biased region" description="Gly residues" evidence="5">
    <location>
        <begin position="267"/>
        <end position="279"/>
    </location>
</feature>
<dbReference type="EMBL" id="JADGJD010001216">
    <property type="protein sequence ID" value="KAJ3045788.1"/>
    <property type="molecule type" value="Genomic_DNA"/>
</dbReference>